<dbReference type="Proteomes" id="UP000175669">
    <property type="component" value="Unassembled WGS sequence"/>
</dbReference>
<protein>
    <recommendedName>
        <fullName evidence="2">Response regulatory domain-containing protein</fullName>
    </recommendedName>
</protein>
<reference evidence="4" key="1">
    <citation type="submission" date="2016-07" db="EMBL/GenBank/DDBJ databases">
        <authorList>
            <person name="Florea S."/>
            <person name="Webb J.S."/>
            <person name="Jaromczyk J."/>
            <person name="Schardl C.L."/>
        </authorList>
    </citation>
    <scope>NUCLEOTIDE SEQUENCE [LARGE SCALE GENOMIC DNA]</scope>
    <source>
        <strain evidence="4">KCTC 42131</strain>
    </source>
</reference>
<evidence type="ECO:0000259" key="2">
    <source>
        <dbReference type="PROSITE" id="PS50110"/>
    </source>
</evidence>
<keyword evidence="4" id="KW-1185">Reference proteome</keyword>
<dbReference type="PROSITE" id="PS50110">
    <property type="entry name" value="RESPONSE_REGULATORY"/>
    <property type="match status" value="1"/>
</dbReference>
<gene>
    <name evidence="3" type="ORF">PHACT_07170</name>
</gene>
<evidence type="ECO:0000256" key="1">
    <source>
        <dbReference type="PROSITE-ProRule" id="PRU00169"/>
    </source>
</evidence>
<comment type="caution">
    <text evidence="1">Lacks conserved residue(s) required for the propagation of feature annotation.</text>
</comment>
<dbReference type="RefSeq" id="WP_070116555.1">
    <property type="nucleotide sequence ID" value="NZ_MASR01000001.1"/>
</dbReference>
<dbReference type="EMBL" id="MASR01000001">
    <property type="protein sequence ID" value="OFE12946.1"/>
    <property type="molecule type" value="Genomic_DNA"/>
</dbReference>
<dbReference type="CDD" id="cd00156">
    <property type="entry name" value="REC"/>
    <property type="match status" value="1"/>
</dbReference>
<dbReference type="SUPFAM" id="SSF52172">
    <property type="entry name" value="CheY-like"/>
    <property type="match status" value="1"/>
</dbReference>
<dbReference type="InterPro" id="IPR011006">
    <property type="entry name" value="CheY-like_superfamily"/>
</dbReference>
<proteinExistence type="predicted"/>
<dbReference type="STRING" id="1524254.PHACT_07170"/>
<evidence type="ECO:0000313" key="4">
    <source>
        <dbReference type="Proteomes" id="UP000175669"/>
    </source>
</evidence>
<dbReference type="AlphaFoldDB" id="A0A1E8CKE8"/>
<dbReference type="Gene3D" id="3.40.50.2300">
    <property type="match status" value="1"/>
</dbReference>
<dbReference type="GO" id="GO:0000160">
    <property type="term" value="P:phosphorelay signal transduction system"/>
    <property type="evidence" value="ECO:0007669"/>
    <property type="project" value="InterPro"/>
</dbReference>
<dbReference type="OrthoDB" id="9919949at2"/>
<name>A0A1E8CKE8_9GAMM</name>
<feature type="domain" description="Response regulatory" evidence="2">
    <location>
        <begin position="3"/>
        <end position="125"/>
    </location>
</feature>
<organism evidence="3 4">
    <name type="scientific">Pseudohongiella acticola</name>
    <dbReference type="NCBI Taxonomy" id="1524254"/>
    <lineage>
        <taxon>Bacteria</taxon>
        <taxon>Pseudomonadati</taxon>
        <taxon>Pseudomonadota</taxon>
        <taxon>Gammaproteobacteria</taxon>
        <taxon>Pseudomonadales</taxon>
        <taxon>Pseudohongiellaceae</taxon>
        <taxon>Pseudohongiella</taxon>
    </lineage>
</organism>
<dbReference type="InterPro" id="IPR001789">
    <property type="entry name" value="Sig_transdc_resp-reg_receiver"/>
</dbReference>
<comment type="caution">
    <text evidence="3">The sequence shown here is derived from an EMBL/GenBank/DDBJ whole genome shotgun (WGS) entry which is preliminary data.</text>
</comment>
<accession>A0A1E8CKE8</accession>
<evidence type="ECO:0000313" key="3">
    <source>
        <dbReference type="EMBL" id="OFE12946.1"/>
    </source>
</evidence>
<sequence length="135" mass="15081">MTLILVVDENDWQRQALCDFLRCQGYRTWQARDLAEVREALSMSAHRRGADSLKPALCLVELVREQGNGFSLAVWLQSRGLGRSVLLSDRGELADSLWARSRGIEWTLSRRLSAADFTAHLARILHATAGDNACA</sequence>